<dbReference type="OrthoDB" id="1654031at2"/>
<evidence type="ECO:0000259" key="1">
    <source>
        <dbReference type="Pfam" id="PF08874"/>
    </source>
</evidence>
<reference evidence="3 4" key="1">
    <citation type="submission" date="2019-09" db="EMBL/GenBank/DDBJ databases">
        <title>Genome sequence of Clostridium sp. EA1.</title>
        <authorList>
            <person name="Poehlein A."/>
            <person name="Bengelsdorf F.R."/>
            <person name="Daniel R."/>
        </authorList>
    </citation>
    <scope>NUCLEOTIDE SEQUENCE [LARGE SCALE GENOMIC DNA]</scope>
    <source>
        <strain evidence="3 4">EA1</strain>
    </source>
</reference>
<dbReference type="InterPro" id="IPR022123">
    <property type="entry name" value="DUF3658"/>
</dbReference>
<name>A0A6N8HWG5_9FIRM</name>
<dbReference type="Proteomes" id="UP000469440">
    <property type="component" value="Unassembled WGS sequence"/>
</dbReference>
<proteinExistence type="predicted"/>
<dbReference type="AlphaFoldDB" id="A0A6N8HWG5"/>
<dbReference type="EMBL" id="VWXL01000019">
    <property type="protein sequence ID" value="MVB10136.1"/>
    <property type="molecule type" value="Genomic_DNA"/>
</dbReference>
<accession>A0A6N8HWG5</accession>
<evidence type="ECO:0000313" key="3">
    <source>
        <dbReference type="EMBL" id="MVB10136.1"/>
    </source>
</evidence>
<gene>
    <name evidence="3" type="ORF">CAFE_08130</name>
</gene>
<dbReference type="Pfam" id="PF12395">
    <property type="entry name" value="DUF3658"/>
    <property type="match status" value="1"/>
</dbReference>
<organism evidence="3 4">
    <name type="scientific">Caproicibacter fermentans</name>
    <dbReference type="NCBI Taxonomy" id="2576756"/>
    <lineage>
        <taxon>Bacteria</taxon>
        <taxon>Bacillati</taxon>
        <taxon>Bacillota</taxon>
        <taxon>Clostridia</taxon>
        <taxon>Eubacteriales</taxon>
        <taxon>Acutalibacteraceae</taxon>
        <taxon>Caproicibacter</taxon>
    </lineage>
</organism>
<evidence type="ECO:0000313" key="4">
    <source>
        <dbReference type="Proteomes" id="UP000469440"/>
    </source>
</evidence>
<evidence type="ECO:0000259" key="2">
    <source>
        <dbReference type="Pfam" id="PF12395"/>
    </source>
</evidence>
<dbReference type="RefSeq" id="WP_156989872.1">
    <property type="nucleotide sequence ID" value="NZ_VWXL01000019.1"/>
</dbReference>
<evidence type="ECO:0008006" key="5">
    <source>
        <dbReference type="Google" id="ProtNLM"/>
    </source>
</evidence>
<comment type="caution">
    <text evidence="3">The sequence shown here is derived from an EMBL/GenBank/DDBJ whole genome shotgun (WGS) entry which is preliminary data.</text>
</comment>
<dbReference type="InterPro" id="IPR014973">
    <property type="entry name" value="DUF1835"/>
</dbReference>
<protein>
    <recommendedName>
        <fullName evidence="5">DUF1835 domain-containing protein</fullName>
    </recommendedName>
</protein>
<feature type="domain" description="DUF1835" evidence="1">
    <location>
        <begin position="73"/>
        <end position="164"/>
    </location>
</feature>
<dbReference type="Pfam" id="PF08874">
    <property type="entry name" value="DUF1835"/>
    <property type="match status" value="1"/>
</dbReference>
<feature type="domain" description="DUF3658" evidence="2">
    <location>
        <begin position="205"/>
        <end position="301"/>
    </location>
</feature>
<sequence length="320" mass="36401">MIEIVFSDSACGSLKAAQHFGEGKYQCGGIGVIVTHRDGSTPTRKELKAAQKEAEKRARIAWENATPLGGNAADIYGFNLAQSIGDISENQPGIKRKQTLERLYRTFPDDIGRQAVRKIFEKVNENLKTVQERSTIGESIRIWYSNQPDEICGLYWFLKQLNQWKVYGPVSVIKLPEWEIDENNNIVQKSSWGEVAPEEWHRYVSLQKPISPLLIQNCAAYWKELQGENAPLRALLNGKLVSAAETLYDDYILREIAAESDEFQEAMVVGRIIGKYRLGIGDSWIAFRIEEMIKEGKLEAISAVPEDMPFYHRMLKKCTR</sequence>
<keyword evidence="4" id="KW-1185">Reference proteome</keyword>